<dbReference type="Proteomes" id="UP000009296">
    <property type="component" value="Chromosome"/>
</dbReference>
<dbReference type="SUPFAM" id="SSF53756">
    <property type="entry name" value="UDP-Glycosyltransferase/glycogen phosphorylase"/>
    <property type="match status" value="1"/>
</dbReference>
<feature type="domain" description="Glycosyltransferase subfamily 4-like N-terminal" evidence="3">
    <location>
        <begin position="15"/>
        <end position="164"/>
    </location>
</feature>
<protein>
    <submittedName>
        <fullName evidence="4">Glycosyl transferase group 1</fullName>
    </submittedName>
</protein>
<dbReference type="CDD" id="cd03801">
    <property type="entry name" value="GT4_PimA-like"/>
    <property type="match status" value="1"/>
</dbReference>
<dbReference type="STRING" id="647113.Metok_0044"/>
<dbReference type="Pfam" id="PF13439">
    <property type="entry name" value="Glyco_transf_4"/>
    <property type="match status" value="1"/>
</dbReference>
<evidence type="ECO:0000256" key="1">
    <source>
        <dbReference type="ARBA" id="ARBA00022679"/>
    </source>
</evidence>
<dbReference type="InterPro" id="IPR028098">
    <property type="entry name" value="Glyco_trans_4-like_N"/>
</dbReference>
<dbReference type="Pfam" id="PF00534">
    <property type="entry name" value="Glycos_transf_1"/>
    <property type="match status" value="1"/>
</dbReference>
<evidence type="ECO:0000259" key="3">
    <source>
        <dbReference type="Pfam" id="PF13439"/>
    </source>
</evidence>
<dbReference type="PANTHER" id="PTHR46401">
    <property type="entry name" value="GLYCOSYLTRANSFERASE WBBK-RELATED"/>
    <property type="match status" value="1"/>
</dbReference>
<accession>F8AMK2</accession>
<sequence>MKNILLITNELNTTNGWATVGYHLNKELNNEYNVIVLSQNTDKNNKCNLITSNHYYNFYRLLKDYSTIKNSLHNKNFDLIICNIEPFLPLAVLLKKYFNSKLILFGFGTYIYYPFVKFPYKYYNKFWIKYVDKIIVPSKFTYNKVRVWYKKDNLFIVKLGVNIDEYHPVNIKKEKAFVFVGAQKERKGVTYLILAFDKLVKEYPDVKLYMVGKKSEKYYNFVKNHNLHENIIFTGEVNHNELLEYYSKSFAHVLPSINTKNAFEGFGLVHLEANACGIPSIGSLGTANEEVIVDEYNGFLCPQKDVKCLYERMKTLLEDKQLYSKMCKNSLKYAKEHTWGKTAENFKRIMGELE</sequence>
<dbReference type="KEGG" id="mok:Metok_0044"/>
<reference evidence="4" key="1">
    <citation type="submission" date="2011-05" db="EMBL/GenBank/DDBJ databases">
        <title>Complete sequence of chromosome of Methanothermococcus okinawensis IH1.</title>
        <authorList>
            <consortium name="US DOE Joint Genome Institute"/>
            <person name="Lucas S."/>
            <person name="Han J."/>
            <person name="Lapidus A."/>
            <person name="Cheng J.-F."/>
            <person name="Goodwin L."/>
            <person name="Pitluck S."/>
            <person name="Peters L."/>
            <person name="Mikhailova N."/>
            <person name="Held B."/>
            <person name="Han C."/>
            <person name="Tapia R."/>
            <person name="Land M."/>
            <person name="Hauser L."/>
            <person name="Kyrpides N."/>
            <person name="Ivanova N."/>
            <person name="Pagani I."/>
            <person name="Sieprawska-Lupa M."/>
            <person name="Takai K."/>
            <person name="Miyazaki J."/>
            <person name="Whitman W."/>
            <person name="Woyke T."/>
        </authorList>
    </citation>
    <scope>NUCLEOTIDE SEQUENCE</scope>
    <source>
        <strain evidence="4">IH1</strain>
    </source>
</reference>
<dbReference type="eggNOG" id="arCOG01403">
    <property type="taxonomic scope" value="Archaea"/>
</dbReference>
<proteinExistence type="predicted"/>
<dbReference type="OrthoDB" id="132546at2157"/>
<dbReference type="Gene3D" id="3.40.50.2000">
    <property type="entry name" value="Glycogen Phosphorylase B"/>
    <property type="match status" value="2"/>
</dbReference>
<name>F8AMK2_METOI</name>
<dbReference type="HOGENOM" id="CLU_009583_43_0_2"/>
<dbReference type="EMBL" id="CP002792">
    <property type="protein sequence ID" value="AEH06042.1"/>
    <property type="molecule type" value="Genomic_DNA"/>
</dbReference>
<keyword evidence="1 4" id="KW-0808">Transferase</keyword>
<dbReference type="InterPro" id="IPR001296">
    <property type="entry name" value="Glyco_trans_1"/>
</dbReference>
<keyword evidence="5" id="KW-1185">Reference proteome</keyword>
<dbReference type="GeneID" id="10772160"/>
<dbReference type="AlphaFoldDB" id="F8AMK2"/>
<evidence type="ECO:0000313" key="4">
    <source>
        <dbReference type="EMBL" id="AEH06042.1"/>
    </source>
</evidence>
<evidence type="ECO:0000313" key="5">
    <source>
        <dbReference type="Proteomes" id="UP000009296"/>
    </source>
</evidence>
<organism evidence="4 5">
    <name type="scientific">Methanothermococcus okinawensis (strain DSM 14208 / JCM 11175 / IH1)</name>
    <dbReference type="NCBI Taxonomy" id="647113"/>
    <lineage>
        <taxon>Archaea</taxon>
        <taxon>Methanobacteriati</taxon>
        <taxon>Methanobacteriota</taxon>
        <taxon>Methanomada group</taxon>
        <taxon>Methanococci</taxon>
        <taxon>Methanococcales</taxon>
        <taxon>Methanococcaceae</taxon>
        <taxon>Methanothermococcus</taxon>
    </lineage>
</organism>
<dbReference type="RefSeq" id="WP_013866228.1">
    <property type="nucleotide sequence ID" value="NC_015636.1"/>
</dbReference>
<evidence type="ECO:0000259" key="2">
    <source>
        <dbReference type="Pfam" id="PF00534"/>
    </source>
</evidence>
<gene>
    <name evidence="4" type="ordered locus">Metok_0044</name>
</gene>
<dbReference type="GO" id="GO:0016757">
    <property type="term" value="F:glycosyltransferase activity"/>
    <property type="evidence" value="ECO:0007669"/>
    <property type="project" value="InterPro"/>
</dbReference>
<feature type="domain" description="Glycosyl transferase family 1" evidence="2">
    <location>
        <begin position="172"/>
        <end position="330"/>
    </location>
</feature>
<dbReference type="PANTHER" id="PTHR46401:SF2">
    <property type="entry name" value="GLYCOSYLTRANSFERASE WBBK-RELATED"/>
    <property type="match status" value="1"/>
</dbReference>